<gene>
    <name evidence="1" type="ORF">SMF913_10265</name>
</gene>
<dbReference type="AlphaFoldDB" id="A0A2J7Z1T1"/>
<keyword evidence="2" id="KW-1185">Reference proteome</keyword>
<dbReference type="EMBL" id="LJIW01000001">
    <property type="protein sequence ID" value="PNG94240.1"/>
    <property type="molecule type" value="Genomic_DNA"/>
</dbReference>
<dbReference type="RefSeq" id="WP_102933095.1">
    <property type="nucleotide sequence ID" value="NZ_LJIW01000001.1"/>
</dbReference>
<reference evidence="1 2" key="1">
    <citation type="submission" date="2015-09" db="EMBL/GenBank/DDBJ databases">
        <title>Genome sequence, genome mining and natural product profiling of a biocontrol bacterium Streptomyces malaysiensis F913.</title>
        <authorList>
            <person name="Xu Y."/>
            <person name="Wei J."/>
            <person name="Xie J."/>
            <person name="Li T."/>
            <person name="Zhou Z."/>
        </authorList>
    </citation>
    <scope>NUCLEOTIDE SEQUENCE [LARGE SCALE GENOMIC DNA]</scope>
    <source>
        <strain evidence="1 2">F913</strain>
    </source>
</reference>
<evidence type="ECO:0000313" key="1">
    <source>
        <dbReference type="EMBL" id="PNG94240.1"/>
    </source>
</evidence>
<sequence>MALPVVVITDPLPGRRVSEPLTFTVDAALEGDLWTARTDTGEEVLCQRLTAPATPGRTTFVAVVSFEQRVELTLAGPAQSADGGIRTREPKEPDAFVRLDTGYFDLEMCTGTAQGTGASKWGLRHFGAVTEGVDLLPSGNNAIGGFYGPFFTPENGLINPPEHTTVDIEVVERGPVLHHYRMHGTVPDGLLEELRGKTFSIDWRFTHGTPYFTRSYRVDDFQAVINGRSVSNKITVGDEFESGAGDIVFTRFEAYDGTRYRAGDPYAEELKTMVGKLLASGISATEKFETFKSLLTGDFDSAHWDLYWRLFSTWEGALPDADIRKCLGQVRAASHVRADLTDRPWTFARDGVDVSALADETIFAGPATKTVEYHPLYRRAMVWWTSQASGAFQVVQRRQSGWVNWGTNGENECPELPVGVEIKTAYGSFVGTWTTVADQLENPPHVAVG</sequence>
<evidence type="ECO:0000313" key="2">
    <source>
        <dbReference type="Proteomes" id="UP000236520"/>
    </source>
</evidence>
<protein>
    <submittedName>
        <fullName evidence="1">Uncharacterized protein</fullName>
    </submittedName>
</protein>
<comment type="caution">
    <text evidence="1">The sequence shown here is derived from an EMBL/GenBank/DDBJ whole genome shotgun (WGS) entry which is preliminary data.</text>
</comment>
<name>A0A2J7Z1T1_STRMQ</name>
<organism evidence="1 2">
    <name type="scientific">Streptomyces malaysiensis</name>
    <dbReference type="NCBI Taxonomy" id="92644"/>
    <lineage>
        <taxon>Bacteria</taxon>
        <taxon>Bacillati</taxon>
        <taxon>Actinomycetota</taxon>
        <taxon>Actinomycetes</taxon>
        <taxon>Kitasatosporales</taxon>
        <taxon>Streptomycetaceae</taxon>
        <taxon>Streptomyces</taxon>
        <taxon>Streptomyces violaceusniger group</taxon>
    </lineage>
</organism>
<accession>A0A2J7Z1T1</accession>
<proteinExistence type="predicted"/>
<dbReference type="Proteomes" id="UP000236520">
    <property type="component" value="Unassembled WGS sequence"/>
</dbReference>